<comment type="subcellular location">
    <subcellularLocation>
        <location evidence="1">Membrane</location>
        <topology evidence="1">Multi-pass membrane protein</topology>
    </subcellularLocation>
</comment>
<evidence type="ECO:0000313" key="8">
    <source>
        <dbReference type="Proteomes" id="UP001187682"/>
    </source>
</evidence>
<evidence type="ECO:0000313" key="7">
    <source>
        <dbReference type="EMBL" id="SPO01702.1"/>
    </source>
</evidence>
<dbReference type="PROSITE" id="PS50850">
    <property type="entry name" value="MFS"/>
    <property type="match status" value="1"/>
</dbReference>
<reference evidence="7" key="1">
    <citation type="submission" date="2018-03" db="EMBL/GenBank/DDBJ databases">
        <authorList>
            <person name="Guldener U."/>
        </authorList>
    </citation>
    <scope>NUCLEOTIDE SEQUENCE</scope>
</reference>
<dbReference type="PANTHER" id="PTHR23501">
    <property type="entry name" value="MAJOR FACILITATOR SUPERFAMILY"/>
    <property type="match status" value="1"/>
</dbReference>
<dbReference type="PANTHER" id="PTHR23501:SF50">
    <property type="entry name" value="MFS SIDEROCHROME IRON TRANSPORTER MIRB (AFU_ORTHOLOGUE AFUA_3G03640)-RELATED"/>
    <property type="match status" value="1"/>
</dbReference>
<sequence>MDTQAPLAVEAPEARTVMDKAAPEDGINKETPSQDAQLGVQKIEAVTLAWTKKSLAASLINIWIIFLVNGLRGSILFSLTPFVTSDFQSHSLLTVIGVVSDAMTSAVYIPMAKLLDLWGRAEGLLIMVISATLGIILMATSHNLAMFCAAQVM</sequence>
<dbReference type="InterPro" id="IPR036259">
    <property type="entry name" value="MFS_trans_sf"/>
</dbReference>
<dbReference type="InterPro" id="IPR020846">
    <property type="entry name" value="MFS_dom"/>
</dbReference>
<keyword evidence="2 5" id="KW-0812">Transmembrane</keyword>
<feature type="transmembrane region" description="Helical" evidence="5">
    <location>
        <begin position="123"/>
        <end position="150"/>
    </location>
</feature>
<organism evidence="7 8">
    <name type="scientific">Cephalotrichum gorgonifer</name>
    <dbReference type="NCBI Taxonomy" id="2041049"/>
    <lineage>
        <taxon>Eukaryota</taxon>
        <taxon>Fungi</taxon>
        <taxon>Dikarya</taxon>
        <taxon>Ascomycota</taxon>
        <taxon>Pezizomycotina</taxon>
        <taxon>Sordariomycetes</taxon>
        <taxon>Hypocreomycetidae</taxon>
        <taxon>Microascales</taxon>
        <taxon>Microascaceae</taxon>
        <taxon>Cephalotrichum</taxon>
    </lineage>
</organism>
<gene>
    <name evidence="7" type="ORF">DNG_04375</name>
</gene>
<proteinExistence type="predicted"/>
<keyword evidence="8" id="KW-1185">Reference proteome</keyword>
<dbReference type="Proteomes" id="UP001187682">
    <property type="component" value="Unassembled WGS sequence"/>
</dbReference>
<evidence type="ECO:0000256" key="3">
    <source>
        <dbReference type="ARBA" id="ARBA00022989"/>
    </source>
</evidence>
<feature type="transmembrane region" description="Helical" evidence="5">
    <location>
        <begin position="91"/>
        <end position="111"/>
    </location>
</feature>
<dbReference type="GO" id="GO:0005886">
    <property type="term" value="C:plasma membrane"/>
    <property type="evidence" value="ECO:0007669"/>
    <property type="project" value="TreeGrafter"/>
</dbReference>
<keyword evidence="4 5" id="KW-0472">Membrane</keyword>
<evidence type="ECO:0000256" key="4">
    <source>
        <dbReference type="ARBA" id="ARBA00023136"/>
    </source>
</evidence>
<dbReference type="Gene3D" id="1.20.1250.20">
    <property type="entry name" value="MFS general substrate transporter like domains"/>
    <property type="match status" value="1"/>
</dbReference>
<evidence type="ECO:0000259" key="6">
    <source>
        <dbReference type="PROSITE" id="PS50850"/>
    </source>
</evidence>
<dbReference type="EMBL" id="ONZQ02000005">
    <property type="protein sequence ID" value="SPO01702.1"/>
    <property type="molecule type" value="Genomic_DNA"/>
</dbReference>
<protein>
    <recommendedName>
        <fullName evidence="6">Major facilitator superfamily (MFS) profile domain-containing protein</fullName>
    </recommendedName>
</protein>
<name>A0AAE8MWA5_9PEZI</name>
<accession>A0AAE8MWA5</accession>
<evidence type="ECO:0000256" key="2">
    <source>
        <dbReference type="ARBA" id="ARBA00022692"/>
    </source>
</evidence>
<keyword evidence="3 5" id="KW-1133">Transmembrane helix</keyword>
<feature type="domain" description="Major facilitator superfamily (MFS) profile" evidence="6">
    <location>
        <begin position="58"/>
        <end position="153"/>
    </location>
</feature>
<dbReference type="SUPFAM" id="SSF103473">
    <property type="entry name" value="MFS general substrate transporter"/>
    <property type="match status" value="1"/>
</dbReference>
<dbReference type="GO" id="GO:0022857">
    <property type="term" value="F:transmembrane transporter activity"/>
    <property type="evidence" value="ECO:0007669"/>
    <property type="project" value="InterPro"/>
</dbReference>
<evidence type="ECO:0000256" key="5">
    <source>
        <dbReference type="SAM" id="Phobius"/>
    </source>
</evidence>
<comment type="caution">
    <text evidence="7">The sequence shown here is derived from an EMBL/GenBank/DDBJ whole genome shotgun (WGS) entry which is preliminary data.</text>
</comment>
<dbReference type="AlphaFoldDB" id="A0AAE8MWA5"/>
<evidence type="ECO:0000256" key="1">
    <source>
        <dbReference type="ARBA" id="ARBA00004141"/>
    </source>
</evidence>
<feature type="transmembrane region" description="Helical" evidence="5">
    <location>
        <begin position="60"/>
        <end position="79"/>
    </location>
</feature>